<dbReference type="STRING" id="658057.SAMN04488032_105190"/>
<dbReference type="OrthoDB" id="1453400at2"/>
<dbReference type="Proteomes" id="UP000193307">
    <property type="component" value="Unassembled WGS sequence"/>
</dbReference>
<protein>
    <recommendedName>
        <fullName evidence="3">ABM domain-containing protein</fullName>
    </recommendedName>
</protein>
<accession>A0A1Y5SSX1</accession>
<organism evidence="1 2">
    <name type="scientific">Pacificibacter marinus</name>
    <dbReference type="NCBI Taxonomy" id="658057"/>
    <lineage>
        <taxon>Bacteria</taxon>
        <taxon>Pseudomonadati</taxon>
        <taxon>Pseudomonadota</taxon>
        <taxon>Alphaproteobacteria</taxon>
        <taxon>Rhodobacterales</taxon>
        <taxon>Roseobacteraceae</taxon>
        <taxon>Pacificibacter</taxon>
    </lineage>
</organism>
<gene>
    <name evidence="1" type="ORF">PAM7971_02136</name>
</gene>
<evidence type="ECO:0000313" key="1">
    <source>
        <dbReference type="EMBL" id="SLN44403.1"/>
    </source>
</evidence>
<dbReference type="AlphaFoldDB" id="A0A1Y5SSX1"/>
<dbReference type="RefSeq" id="WP_085849271.1">
    <property type="nucleotide sequence ID" value="NZ_FNZV01000005.1"/>
</dbReference>
<dbReference type="EMBL" id="FWFW01000006">
    <property type="protein sequence ID" value="SLN44403.1"/>
    <property type="molecule type" value="Genomic_DNA"/>
</dbReference>
<keyword evidence="2" id="KW-1185">Reference proteome</keyword>
<evidence type="ECO:0000313" key="2">
    <source>
        <dbReference type="Proteomes" id="UP000193307"/>
    </source>
</evidence>
<name>A0A1Y5SSX1_9RHOB</name>
<proteinExistence type="predicted"/>
<dbReference type="SUPFAM" id="SSF54909">
    <property type="entry name" value="Dimeric alpha+beta barrel"/>
    <property type="match status" value="1"/>
</dbReference>
<sequence>MKNIQIVETVTFRSFAGGNPQAVAQASNAMTPFLVRQTGFISRRLPVGDDGIWLDHVQWANMDAAQAAAKAISSAPKAETLLALIDIQSATMRHDTLINAQAT</sequence>
<dbReference type="InterPro" id="IPR011008">
    <property type="entry name" value="Dimeric_a/b-barrel"/>
</dbReference>
<evidence type="ECO:0008006" key="3">
    <source>
        <dbReference type="Google" id="ProtNLM"/>
    </source>
</evidence>
<reference evidence="1 2" key="1">
    <citation type="submission" date="2017-03" db="EMBL/GenBank/DDBJ databases">
        <authorList>
            <person name="Afonso C.L."/>
            <person name="Miller P.J."/>
            <person name="Scott M.A."/>
            <person name="Spackman E."/>
            <person name="Goraichik I."/>
            <person name="Dimitrov K.M."/>
            <person name="Suarez D.L."/>
            <person name="Swayne D.E."/>
        </authorList>
    </citation>
    <scope>NUCLEOTIDE SEQUENCE [LARGE SCALE GENOMIC DNA]</scope>
    <source>
        <strain evidence="1 2">CECT 7971</strain>
    </source>
</reference>